<evidence type="ECO:0000313" key="5">
    <source>
        <dbReference type="Proteomes" id="UP001354971"/>
    </source>
</evidence>
<dbReference type="Pfam" id="PF00072">
    <property type="entry name" value="Response_reg"/>
    <property type="match status" value="1"/>
</dbReference>
<evidence type="ECO:0000259" key="3">
    <source>
        <dbReference type="PROSITE" id="PS50110"/>
    </source>
</evidence>
<gene>
    <name evidence="4" type="ORF">V0U79_07905</name>
</gene>
<dbReference type="PANTHER" id="PTHR44591:SF3">
    <property type="entry name" value="RESPONSE REGULATORY DOMAIN-CONTAINING PROTEIN"/>
    <property type="match status" value="1"/>
</dbReference>
<dbReference type="EMBL" id="JAZDRP010000004">
    <property type="protein sequence ID" value="MEE2526288.1"/>
    <property type="molecule type" value="Genomic_DNA"/>
</dbReference>
<keyword evidence="1 2" id="KW-0597">Phosphoprotein</keyword>
<dbReference type="CDD" id="cd00156">
    <property type="entry name" value="REC"/>
    <property type="match status" value="1"/>
</dbReference>
<dbReference type="Proteomes" id="UP001354971">
    <property type="component" value="Unassembled WGS sequence"/>
</dbReference>
<feature type="domain" description="Response regulatory" evidence="3">
    <location>
        <begin position="15"/>
        <end position="134"/>
    </location>
</feature>
<organism evidence="4 5">
    <name type="scientific">Hyphobacterium lacteum</name>
    <dbReference type="NCBI Taxonomy" id="3116575"/>
    <lineage>
        <taxon>Bacteria</taxon>
        <taxon>Pseudomonadati</taxon>
        <taxon>Pseudomonadota</taxon>
        <taxon>Alphaproteobacteria</taxon>
        <taxon>Maricaulales</taxon>
        <taxon>Maricaulaceae</taxon>
        <taxon>Hyphobacterium</taxon>
    </lineage>
</organism>
<sequence length="199" mass="22067">MSFDLNSNLNLESTRVIAIAASNDGLEVLSPLIAGFGVRDFSRFSNVEDAKRQLEGQEFHIIFVDYHVDSGDGYDLIRWIRRSAMHENRTAPVFFISSNFTSRALERARDAGASFAITKPVSPDVLLPRVLWVAGLDLTFVESEEFCGPDRRMRFEGPPAGTDGRRETDIHGELGEAASDNLDQDEIDAMLKTQRASAG</sequence>
<dbReference type="InterPro" id="IPR001789">
    <property type="entry name" value="Sig_transdc_resp-reg_receiver"/>
</dbReference>
<dbReference type="Gene3D" id="3.40.50.2300">
    <property type="match status" value="1"/>
</dbReference>
<evidence type="ECO:0000313" key="4">
    <source>
        <dbReference type="EMBL" id="MEE2526288.1"/>
    </source>
</evidence>
<dbReference type="SMART" id="SM00448">
    <property type="entry name" value="REC"/>
    <property type="match status" value="1"/>
</dbReference>
<name>A0ABU7LQV2_9PROT</name>
<dbReference type="RefSeq" id="WP_330198951.1">
    <property type="nucleotide sequence ID" value="NZ_JAZDRP010000004.1"/>
</dbReference>
<evidence type="ECO:0000256" key="2">
    <source>
        <dbReference type="PROSITE-ProRule" id="PRU00169"/>
    </source>
</evidence>
<dbReference type="InterPro" id="IPR050595">
    <property type="entry name" value="Bact_response_regulator"/>
</dbReference>
<proteinExistence type="predicted"/>
<reference evidence="4 5" key="1">
    <citation type="submission" date="2024-01" db="EMBL/GenBank/DDBJ databases">
        <title>Hyphobacterium bacterium isolated from marine sediment.</title>
        <authorList>
            <person name="Zhao S."/>
        </authorList>
    </citation>
    <scope>NUCLEOTIDE SEQUENCE [LARGE SCALE GENOMIC DNA]</scope>
    <source>
        <strain evidence="5">HN65</strain>
    </source>
</reference>
<keyword evidence="5" id="KW-1185">Reference proteome</keyword>
<dbReference type="InterPro" id="IPR011006">
    <property type="entry name" value="CheY-like_superfamily"/>
</dbReference>
<comment type="caution">
    <text evidence="4">The sequence shown here is derived from an EMBL/GenBank/DDBJ whole genome shotgun (WGS) entry which is preliminary data.</text>
</comment>
<dbReference type="PANTHER" id="PTHR44591">
    <property type="entry name" value="STRESS RESPONSE REGULATOR PROTEIN 1"/>
    <property type="match status" value="1"/>
</dbReference>
<evidence type="ECO:0000256" key="1">
    <source>
        <dbReference type="ARBA" id="ARBA00022553"/>
    </source>
</evidence>
<dbReference type="PROSITE" id="PS50110">
    <property type="entry name" value="RESPONSE_REGULATORY"/>
    <property type="match status" value="1"/>
</dbReference>
<protein>
    <submittedName>
        <fullName evidence="4">Response regulator</fullName>
    </submittedName>
</protein>
<dbReference type="SUPFAM" id="SSF52172">
    <property type="entry name" value="CheY-like"/>
    <property type="match status" value="1"/>
</dbReference>
<feature type="modified residue" description="4-aspartylphosphate" evidence="2">
    <location>
        <position position="65"/>
    </location>
</feature>
<accession>A0ABU7LQV2</accession>